<keyword evidence="3 9" id="KW-0963">Cytoplasm</keyword>
<dbReference type="InterPro" id="IPR000890">
    <property type="entry name" value="Aliphatic_acid_kin_short-chain"/>
</dbReference>
<dbReference type="InterPro" id="IPR023865">
    <property type="entry name" value="Aliphatic_acid_kinase_CS"/>
</dbReference>
<evidence type="ECO:0000256" key="5">
    <source>
        <dbReference type="ARBA" id="ARBA00022741"/>
    </source>
</evidence>
<dbReference type="EC" id="2.7.2.7" evidence="9"/>
<evidence type="ECO:0000256" key="8">
    <source>
        <dbReference type="ARBA" id="ARBA00048596"/>
    </source>
</evidence>
<keyword evidence="7 9" id="KW-0067">ATP-binding</keyword>
<evidence type="ECO:0000256" key="7">
    <source>
        <dbReference type="ARBA" id="ARBA00022840"/>
    </source>
</evidence>
<dbReference type="CDD" id="cd24011">
    <property type="entry name" value="ASKHA_NBD_BK"/>
    <property type="match status" value="1"/>
</dbReference>
<dbReference type="HAMAP" id="MF_00542">
    <property type="entry name" value="Butyrate_kinase"/>
    <property type="match status" value="1"/>
</dbReference>
<keyword evidence="12" id="KW-1185">Reference proteome</keyword>
<evidence type="ECO:0000256" key="6">
    <source>
        <dbReference type="ARBA" id="ARBA00022777"/>
    </source>
</evidence>
<dbReference type="PIRSF" id="PIRSF036458">
    <property type="entry name" value="Butyrate_kin"/>
    <property type="match status" value="1"/>
</dbReference>
<dbReference type="Pfam" id="PF00871">
    <property type="entry name" value="Acetate_kinase"/>
    <property type="match status" value="1"/>
</dbReference>
<dbReference type="GO" id="GO:0006083">
    <property type="term" value="P:acetate metabolic process"/>
    <property type="evidence" value="ECO:0007669"/>
    <property type="project" value="TreeGrafter"/>
</dbReference>
<evidence type="ECO:0000256" key="1">
    <source>
        <dbReference type="ARBA" id="ARBA00004496"/>
    </source>
</evidence>
<dbReference type="PANTHER" id="PTHR21060">
    <property type="entry name" value="ACETATE KINASE"/>
    <property type="match status" value="1"/>
</dbReference>
<dbReference type="GO" id="GO:0005524">
    <property type="term" value="F:ATP binding"/>
    <property type="evidence" value="ECO:0007669"/>
    <property type="project" value="UniProtKB-KW"/>
</dbReference>
<accession>A0A2V4A1C9</accession>
<reference evidence="11 12" key="1">
    <citation type="submission" date="2018-05" db="EMBL/GenBank/DDBJ databases">
        <title>Marinifilum breve JC075T sp. nov., a marine bacterium isolated from Yongle Blue Hole in the South China Sea.</title>
        <authorList>
            <person name="Fu T."/>
        </authorList>
    </citation>
    <scope>NUCLEOTIDE SEQUENCE [LARGE SCALE GENOMIC DNA]</scope>
    <source>
        <strain evidence="11 12">JC075</strain>
    </source>
</reference>
<name>A0A2V4A1C9_9BACT</name>
<dbReference type="InterPro" id="IPR043129">
    <property type="entry name" value="ATPase_NBD"/>
</dbReference>
<comment type="subcellular location">
    <subcellularLocation>
        <location evidence="1 9">Cytoplasm</location>
    </subcellularLocation>
</comment>
<dbReference type="Proteomes" id="UP000248079">
    <property type="component" value="Unassembled WGS sequence"/>
</dbReference>
<dbReference type="PROSITE" id="PS01075">
    <property type="entry name" value="ACETATE_KINASE_1"/>
    <property type="match status" value="1"/>
</dbReference>
<evidence type="ECO:0000313" key="11">
    <source>
        <dbReference type="EMBL" id="PXY01120.1"/>
    </source>
</evidence>
<evidence type="ECO:0000256" key="2">
    <source>
        <dbReference type="ARBA" id="ARBA00008748"/>
    </source>
</evidence>
<dbReference type="Gene3D" id="3.30.420.40">
    <property type="match status" value="2"/>
</dbReference>
<evidence type="ECO:0000313" key="12">
    <source>
        <dbReference type="Proteomes" id="UP000248079"/>
    </source>
</evidence>
<comment type="similarity">
    <text evidence="2 9 10">Belongs to the acetokinase family.</text>
</comment>
<dbReference type="EMBL" id="QFLI01000004">
    <property type="protein sequence ID" value="PXY01120.1"/>
    <property type="molecule type" value="Genomic_DNA"/>
</dbReference>
<gene>
    <name evidence="9 11" type="primary">buk</name>
    <name evidence="11" type="ORF">DF185_10745</name>
</gene>
<dbReference type="NCBIfam" id="TIGR02707">
    <property type="entry name" value="butyr_kinase"/>
    <property type="match status" value="1"/>
</dbReference>
<dbReference type="InterPro" id="IPR011245">
    <property type="entry name" value="Butyrate_kin"/>
</dbReference>
<dbReference type="AlphaFoldDB" id="A0A2V4A1C9"/>
<keyword evidence="4 9" id="KW-0808">Transferase</keyword>
<keyword evidence="5 9" id="KW-0547">Nucleotide-binding</keyword>
<dbReference type="PRINTS" id="PR00471">
    <property type="entry name" value="ACETATEKNASE"/>
</dbReference>
<evidence type="ECO:0000256" key="10">
    <source>
        <dbReference type="RuleBase" id="RU003835"/>
    </source>
</evidence>
<proteinExistence type="inferred from homology"/>
<evidence type="ECO:0000256" key="9">
    <source>
        <dbReference type="HAMAP-Rule" id="MF_00542"/>
    </source>
</evidence>
<dbReference type="PANTHER" id="PTHR21060:SF3">
    <property type="entry name" value="BUTYRATE KINASE 2-RELATED"/>
    <property type="match status" value="1"/>
</dbReference>
<organism evidence="11 12">
    <name type="scientific">Marinifilum breve</name>
    <dbReference type="NCBI Taxonomy" id="2184082"/>
    <lineage>
        <taxon>Bacteria</taxon>
        <taxon>Pseudomonadati</taxon>
        <taxon>Bacteroidota</taxon>
        <taxon>Bacteroidia</taxon>
        <taxon>Marinilabiliales</taxon>
        <taxon>Marinifilaceae</taxon>
    </lineage>
</organism>
<dbReference type="GO" id="GO:0047761">
    <property type="term" value="F:butyrate kinase activity"/>
    <property type="evidence" value="ECO:0007669"/>
    <property type="project" value="UniProtKB-UniRule"/>
</dbReference>
<evidence type="ECO:0000256" key="3">
    <source>
        <dbReference type="ARBA" id="ARBA00022490"/>
    </source>
</evidence>
<dbReference type="OrthoDB" id="9771859at2"/>
<evidence type="ECO:0000256" key="4">
    <source>
        <dbReference type="ARBA" id="ARBA00022679"/>
    </source>
</evidence>
<keyword evidence="6 9" id="KW-0418">Kinase</keyword>
<dbReference type="SUPFAM" id="SSF53067">
    <property type="entry name" value="Actin-like ATPase domain"/>
    <property type="match status" value="2"/>
</dbReference>
<comment type="caution">
    <text evidence="11">The sequence shown here is derived from an EMBL/GenBank/DDBJ whole genome shotgun (WGS) entry which is preliminary data.</text>
</comment>
<sequence length="358" mass="38881">METRRILAINPGSTSTKIAVFQGDKSVFLKNIKHTAEELAEFNQITEQFEFRKNIIMKEMVDAEIQIDLIEAVVGRGGLVKPIESGIYEVNDRLKEDLRVGILGEHASNLGGLIADNIAQSLPKAKAYIADPVVVDEMIDVARVSGHPEFQRVSIFHALNQKAIGRAFAQSIDKKYEDINVIVAHLGGGISVGAHLKGKVVDVNNALDGEGPFSPERSGSLPTGALAKMCFSGKYTLDEIKKMIKGEGGLVAHMGTNDAYEIELKAKDGDEKAKLIQDAMSYQVAKSIGEMAAVLKGEVEGILLTGGIAHNPDLVNYIKDMVSFIAPVVVYPGEDEMKALAMNGYMVLRNEIEPKVYV</sequence>
<protein>
    <recommendedName>
        <fullName evidence="9">Probable butyrate kinase</fullName>
        <shortName evidence="9">BK</shortName>
        <ecNumber evidence="9">2.7.2.7</ecNumber>
    </recommendedName>
    <alternativeName>
        <fullName evidence="9">Branched-chain carboxylic acid kinase</fullName>
    </alternativeName>
</protein>
<dbReference type="GO" id="GO:0005737">
    <property type="term" value="C:cytoplasm"/>
    <property type="evidence" value="ECO:0007669"/>
    <property type="project" value="UniProtKB-SubCell"/>
</dbReference>
<comment type="catalytic activity">
    <reaction evidence="8 9">
        <text>butanoate + ATP = butanoyl phosphate + ADP</text>
        <dbReference type="Rhea" id="RHEA:13585"/>
        <dbReference type="ChEBI" id="CHEBI:17968"/>
        <dbReference type="ChEBI" id="CHEBI:30616"/>
        <dbReference type="ChEBI" id="CHEBI:58079"/>
        <dbReference type="ChEBI" id="CHEBI:456216"/>
        <dbReference type="EC" id="2.7.2.7"/>
    </reaction>
</comment>
<dbReference type="NCBIfam" id="NF002834">
    <property type="entry name" value="PRK03011.1-5"/>
    <property type="match status" value="1"/>
</dbReference>
<dbReference type="PROSITE" id="PS01076">
    <property type="entry name" value="ACETATE_KINASE_2"/>
    <property type="match status" value="1"/>
</dbReference>
<dbReference type="RefSeq" id="WP_110360751.1">
    <property type="nucleotide sequence ID" value="NZ_QFLI01000004.1"/>
</dbReference>
<dbReference type="GO" id="GO:0008776">
    <property type="term" value="F:acetate kinase activity"/>
    <property type="evidence" value="ECO:0007669"/>
    <property type="project" value="TreeGrafter"/>
</dbReference>